<feature type="region of interest" description="Disordered" evidence="1">
    <location>
        <begin position="1"/>
        <end position="27"/>
    </location>
</feature>
<dbReference type="OrthoDB" id="6286406at2759"/>
<feature type="compositionally biased region" description="Low complexity" evidence="1">
    <location>
        <begin position="1"/>
        <end position="13"/>
    </location>
</feature>
<dbReference type="KEGG" id="lak:106151126"/>
<evidence type="ECO:0000313" key="2">
    <source>
        <dbReference type="Proteomes" id="UP000085678"/>
    </source>
</evidence>
<feature type="compositionally biased region" description="Basic and acidic residues" evidence="1">
    <location>
        <begin position="46"/>
        <end position="57"/>
    </location>
</feature>
<evidence type="ECO:0000313" key="3">
    <source>
        <dbReference type="RefSeq" id="XP_013379678.1"/>
    </source>
</evidence>
<dbReference type="OMA" id="DIWEWLH"/>
<protein>
    <submittedName>
        <fullName evidence="3">Uncharacterized protein LOC106151126</fullName>
    </submittedName>
</protein>
<reference evidence="3" key="1">
    <citation type="submission" date="2025-08" db="UniProtKB">
        <authorList>
            <consortium name="RefSeq"/>
        </authorList>
    </citation>
    <scope>IDENTIFICATION</scope>
    <source>
        <tissue evidence="3">Gonads</tissue>
    </source>
</reference>
<feature type="compositionally biased region" description="Acidic residues" evidence="1">
    <location>
        <begin position="209"/>
        <end position="222"/>
    </location>
</feature>
<organism evidence="2 3">
    <name type="scientific">Lingula anatina</name>
    <name type="common">Brachiopod</name>
    <name type="synonym">Lingula unguis</name>
    <dbReference type="NCBI Taxonomy" id="7574"/>
    <lineage>
        <taxon>Eukaryota</taxon>
        <taxon>Metazoa</taxon>
        <taxon>Spiralia</taxon>
        <taxon>Lophotrochozoa</taxon>
        <taxon>Brachiopoda</taxon>
        <taxon>Linguliformea</taxon>
        <taxon>Lingulata</taxon>
        <taxon>Lingulida</taxon>
        <taxon>Linguloidea</taxon>
        <taxon>Lingulidae</taxon>
        <taxon>Lingula</taxon>
    </lineage>
</organism>
<dbReference type="InParanoid" id="A0A1S3H0Z5"/>
<feature type="region of interest" description="Disordered" evidence="1">
    <location>
        <begin position="42"/>
        <end position="64"/>
    </location>
</feature>
<gene>
    <name evidence="3" type="primary">LOC106151126</name>
</gene>
<feature type="compositionally biased region" description="Basic and acidic residues" evidence="1">
    <location>
        <begin position="223"/>
        <end position="255"/>
    </location>
</feature>
<dbReference type="AlphaFoldDB" id="A0A1S3H0Z5"/>
<dbReference type="RefSeq" id="XP_013379678.1">
    <property type="nucleotide sequence ID" value="XM_013524224.1"/>
</dbReference>
<feature type="compositionally biased region" description="Polar residues" evidence="1">
    <location>
        <begin position="15"/>
        <end position="25"/>
    </location>
</feature>
<evidence type="ECO:0000256" key="1">
    <source>
        <dbReference type="SAM" id="MobiDB-lite"/>
    </source>
</evidence>
<keyword evidence="2" id="KW-1185">Reference proteome</keyword>
<proteinExistence type="predicted"/>
<dbReference type="Proteomes" id="UP000085678">
    <property type="component" value="Unplaced"/>
</dbReference>
<accession>A0A1S3H0Z5</accession>
<sequence>MASAKSKSSSDSRSNPRTGSKSSRAASGKFWSKVRFMEALEEDSQDERGNLDTHEYQCPDLPPLTKMKDAMARSRVSHGITYLLPNDRGRNSVDNHYRTDLRAMFREPFYSHPVKDYNDELVNSASKVLLRPNTWSNRLDKSRPIMEVQVNSDSEKFRQDYLKLIPRTGAHISKKKQRSDLYLPMKQKVPDEVIKLREEVQNIIKSVQEDNEEFHESDEDEADDKKPQREMTRTTDLSRRRSEYGTHRRHSEIGHGLHRRKEKRYIKTAAHIDSYDQIRNKPAPKLVVPQTVSSHSLNSGKKQDIWEWLHNARTQERDDFEYFLSICG</sequence>
<feature type="region of interest" description="Disordered" evidence="1">
    <location>
        <begin position="207"/>
        <end position="262"/>
    </location>
</feature>
<dbReference type="GeneID" id="106151126"/>
<name>A0A1S3H0Z5_LINAN</name>